<dbReference type="EMBL" id="ML736382">
    <property type="protein sequence ID" value="KAE8371994.1"/>
    <property type="molecule type" value="Genomic_DNA"/>
</dbReference>
<dbReference type="OrthoDB" id="4072826at2759"/>
<evidence type="ECO:0000313" key="2">
    <source>
        <dbReference type="EMBL" id="KAE8371994.1"/>
    </source>
</evidence>
<dbReference type="GO" id="GO:0016747">
    <property type="term" value="F:acyltransferase activity, transferring groups other than amino-acyl groups"/>
    <property type="evidence" value="ECO:0007669"/>
    <property type="project" value="InterPro"/>
</dbReference>
<name>A0A5N7AQ63_9EURO</name>
<dbReference type="InterPro" id="IPR051531">
    <property type="entry name" value="N-acetyltransferase"/>
</dbReference>
<sequence length="198" mass="22591">MQSTRVELVRLTKDHLSGYFSLRSDWEIEKWHRPRPCASLQEAEEEMLGELSDVGRDTYAILLRHDLDPNGMDGWHCTKANDGSSVLVPGGFVGYIGVYGLLGHVAEVCYNIHRSAWGLGIATEALLAFTELFWMIYPDHNRLLGRCDVENPASGRVLEKAGFEYYDFLYADEFQPWMIPQARDSLRFVLVRPGYTLD</sequence>
<dbReference type="InterPro" id="IPR016181">
    <property type="entry name" value="Acyl_CoA_acyltransferase"/>
</dbReference>
<accession>A0A5N7AQ63</accession>
<dbReference type="AlphaFoldDB" id="A0A5N7AQ63"/>
<dbReference type="Gene3D" id="3.40.630.30">
    <property type="match status" value="1"/>
</dbReference>
<organism evidence="2 3">
    <name type="scientific">Aspergillus bertholletiae</name>
    <dbReference type="NCBI Taxonomy" id="1226010"/>
    <lineage>
        <taxon>Eukaryota</taxon>
        <taxon>Fungi</taxon>
        <taxon>Dikarya</taxon>
        <taxon>Ascomycota</taxon>
        <taxon>Pezizomycotina</taxon>
        <taxon>Eurotiomycetes</taxon>
        <taxon>Eurotiomycetidae</taxon>
        <taxon>Eurotiales</taxon>
        <taxon>Aspergillaceae</taxon>
        <taxon>Aspergillus</taxon>
        <taxon>Aspergillus subgen. Circumdati</taxon>
    </lineage>
</organism>
<dbReference type="SUPFAM" id="SSF55729">
    <property type="entry name" value="Acyl-CoA N-acyltransferases (Nat)"/>
    <property type="match status" value="1"/>
</dbReference>
<dbReference type="InterPro" id="IPR000182">
    <property type="entry name" value="GNAT_dom"/>
</dbReference>
<protein>
    <submittedName>
        <fullName evidence="2">GNAT domain-containing protein</fullName>
    </submittedName>
</protein>
<evidence type="ECO:0000313" key="3">
    <source>
        <dbReference type="Proteomes" id="UP000326198"/>
    </source>
</evidence>
<proteinExistence type="predicted"/>
<feature type="domain" description="N-acetyltransferase" evidence="1">
    <location>
        <begin position="5"/>
        <end position="164"/>
    </location>
</feature>
<dbReference type="PANTHER" id="PTHR43792:SF1">
    <property type="entry name" value="N-ACETYLTRANSFERASE DOMAIN-CONTAINING PROTEIN"/>
    <property type="match status" value="1"/>
</dbReference>
<dbReference type="Proteomes" id="UP000326198">
    <property type="component" value="Unassembled WGS sequence"/>
</dbReference>
<keyword evidence="3" id="KW-1185">Reference proteome</keyword>
<dbReference type="Pfam" id="PF13302">
    <property type="entry name" value="Acetyltransf_3"/>
    <property type="match status" value="1"/>
</dbReference>
<dbReference type="PANTHER" id="PTHR43792">
    <property type="entry name" value="GNAT FAMILY, PUTATIVE (AFU_ORTHOLOGUE AFUA_3G00765)-RELATED-RELATED"/>
    <property type="match status" value="1"/>
</dbReference>
<gene>
    <name evidence="2" type="ORF">BDV26DRAFT_274989</name>
</gene>
<reference evidence="2 3" key="1">
    <citation type="submission" date="2019-04" db="EMBL/GenBank/DDBJ databases">
        <title>Friends and foes A comparative genomics studyof 23 Aspergillus species from section Flavi.</title>
        <authorList>
            <consortium name="DOE Joint Genome Institute"/>
            <person name="Kjaerbolling I."/>
            <person name="Vesth T."/>
            <person name="Frisvad J.C."/>
            <person name="Nybo J.L."/>
            <person name="Theobald S."/>
            <person name="Kildgaard S."/>
            <person name="Isbrandt T."/>
            <person name="Kuo A."/>
            <person name="Sato A."/>
            <person name="Lyhne E.K."/>
            <person name="Kogle M.E."/>
            <person name="Wiebenga A."/>
            <person name="Kun R.S."/>
            <person name="Lubbers R.J."/>
            <person name="Makela M.R."/>
            <person name="Barry K."/>
            <person name="Chovatia M."/>
            <person name="Clum A."/>
            <person name="Daum C."/>
            <person name="Haridas S."/>
            <person name="He G."/>
            <person name="LaButti K."/>
            <person name="Lipzen A."/>
            <person name="Mondo S."/>
            <person name="Riley R."/>
            <person name="Salamov A."/>
            <person name="Simmons B.A."/>
            <person name="Magnuson J.K."/>
            <person name="Henrissat B."/>
            <person name="Mortensen U.H."/>
            <person name="Larsen T.O."/>
            <person name="Devries R.P."/>
            <person name="Grigoriev I.V."/>
            <person name="Machida M."/>
            <person name="Baker S.E."/>
            <person name="Andersen M.R."/>
        </authorList>
    </citation>
    <scope>NUCLEOTIDE SEQUENCE [LARGE SCALE GENOMIC DNA]</scope>
    <source>
        <strain evidence="2 3">IBT 29228</strain>
    </source>
</reference>
<evidence type="ECO:0000259" key="1">
    <source>
        <dbReference type="Pfam" id="PF13302"/>
    </source>
</evidence>